<reference evidence="1 2" key="1">
    <citation type="submission" date="2017-10" db="EMBL/GenBank/DDBJ databases">
        <title>The draft genome sequence of Lewinella nigricans NBRC 102662.</title>
        <authorList>
            <person name="Wang K."/>
        </authorList>
    </citation>
    <scope>NUCLEOTIDE SEQUENCE [LARGE SCALE GENOMIC DNA]</scope>
    <source>
        <strain evidence="1 2">NBRC 102662</strain>
    </source>
</reference>
<proteinExistence type="predicted"/>
<dbReference type="AlphaFoldDB" id="A0A2D0NBI2"/>
<dbReference type="RefSeq" id="WP_099150944.1">
    <property type="nucleotide sequence ID" value="NZ_PDUD01000020.1"/>
</dbReference>
<accession>A0A2D0NBI2</accession>
<comment type="caution">
    <text evidence="1">The sequence shown here is derived from an EMBL/GenBank/DDBJ whole genome shotgun (WGS) entry which is preliminary data.</text>
</comment>
<protein>
    <submittedName>
        <fullName evidence="1">Uncharacterized protein</fullName>
    </submittedName>
</protein>
<organism evidence="1 2">
    <name type="scientific">Flavilitoribacter nigricans (strain ATCC 23147 / DSM 23189 / NBRC 102662 / NCIMB 1420 / SS-2)</name>
    <name type="common">Lewinella nigricans</name>
    <dbReference type="NCBI Taxonomy" id="1122177"/>
    <lineage>
        <taxon>Bacteria</taxon>
        <taxon>Pseudomonadati</taxon>
        <taxon>Bacteroidota</taxon>
        <taxon>Saprospiria</taxon>
        <taxon>Saprospirales</taxon>
        <taxon>Lewinellaceae</taxon>
        <taxon>Flavilitoribacter</taxon>
    </lineage>
</organism>
<gene>
    <name evidence="1" type="ORF">CRP01_15400</name>
</gene>
<evidence type="ECO:0000313" key="1">
    <source>
        <dbReference type="EMBL" id="PHN05854.1"/>
    </source>
</evidence>
<evidence type="ECO:0000313" key="2">
    <source>
        <dbReference type="Proteomes" id="UP000223913"/>
    </source>
</evidence>
<dbReference type="EMBL" id="PDUD01000020">
    <property type="protein sequence ID" value="PHN05854.1"/>
    <property type="molecule type" value="Genomic_DNA"/>
</dbReference>
<keyword evidence="2" id="KW-1185">Reference proteome</keyword>
<dbReference type="Proteomes" id="UP000223913">
    <property type="component" value="Unassembled WGS sequence"/>
</dbReference>
<name>A0A2D0NBI2_FLAN2</name>
<sequence>MKLSRIHTILSSGPNRVRIFRITVFVAGLLLTTHVSGQNIDIEPWFSSEIEVVDSLDPQKVICNAYRLGSTVIYDSPQFLRLYPDQYYHLKFRFRLFNGLQEIDHLNYRDQQYQLEIKPSNPHHFKINAISPQANGISVYGVSTAKTGDLAAFEVRLIDPGGQLAGNGNFDLVIPTQDLDVFYPNYMNRLPPDQLELLQDFILEDPQIRMEKFQFNSDIQLKNIRAGQLKGNN</sequence>